<feature type="domain" description="DUF2914" evidence="2">
    <location>
        <begin position="69"/>
        <end position="127"/>
    </location>
</feature>
<feature type="chain" id="PRO_5047493565" evidence="1">
    <location>
        <begin position="24"/>
        <end position="143"/>
    </location>
</feature>
<dbReference type="Proteomes" id="UP001239019">
    <property type="component" value="Unassembled WGS sequence"/>
</dbReference>
<dbReference type="EMBL" id="JAVDDT010000006">
    <property type="protein sequence ID" value="MDQ2070275.1"/>
    <property type="molecule type" value="Genomic_DNA"/>
</dbReference>
<sequence length="143" mass="16167">MNRNKMVLALAMLALVWSGSLLAADSGIHRAQFTTAVEDREPIDSVTELGTDHDRIIFFMEVRGMEGAELVHRYRFDGEVQAEVDLAIGGPRWRTWSSKRLVPEWQGTWTVDVVDSEGEVHGSWSFEYSDDHVPEYPAENGDD</sequence>
<name>A0ABU0WBG2_9GAMM</name>
<protein>
    <submittedName>
        <fullName evidence="3">DUF2914 domain-containing protein</fullName>
    </submittedName>
</protein>
<organism evidence="3 4">
    <name type="scientific">Natronospira bacteriovora</name>
    <dbReference type="NCBI Taxonomy" id="3069753"/>
    <lineage>
        <taxon>Bacteria</taxon>
        <taxon>Pseudomonadati</taxon>
        <taxon>Pseudomonadota</taxon>
        <taxon>Gammaproteobacteria</taxon>
        <taxon>Natronospirales</taxon>
        <taxon>Natronospiraceae</taxon>
        <taxon>Natronospira</taxon>
    </lineage>
</organism>
<evidence type="ECO:0000313" key="3">
    <source>
        <dbReference type="EMBL" id="MDQ2070275.1"/>
    </source>
</evidence>
<dbReference type="Pfam" id="PF11141">
    <property type="entry name" value="DUF2914"/>
    <property type="match status" value="1"/>
</dbReference>
<dbReference type="RefSeq" id="WP_306728769.1">
    <property type="nucleotide sequence ID" value="NZ_JAVDDT010000006.1"/>
</dbReference>
<keyword evidence="1" id="KW-0732">Signal</keyword>
<reference evidence="3 4" key="1">
    <citation type="submission" date="2023-08" db="EMBL/GenBank/DDBJ databases">
        <title>Whole-genome sequencing of halo(alkali)philic microorganisms from hypersaline lakes.</title>
        <authorList>
            <person name="Sorokin D.Y."/>
            <person name="Abbas B."/>
            <person name="Merkel A.Y."/>
        </authorList>
    </citation>
    <scope>NUCLEOTIDE SEQUENCE [LARGE SCALE GENOMIC DNA]</scope>
    <source>
        <strain evidence="3 4">AB-CW4</strain>
    </source>
</reference>
<gene>
    <name evidence="3" type="ORF">RBH19_10325</name>
</gene>
<proteinExistence type="predicted"/>
<keyword evidence="4" id="KW-1185">Reference proteome</keyword>
<feature type="signal peptide" evidence="1">
    <location>
        <begin position="1"/>
        <end position="23"/>
    </location>
</feature>
<accession>A0ABU0WBG2</accession>
<dbReference type="InterPro" id="IPR022606">
    <property type="entry name" value="DUF2914"/>
</dbReference>
<evidence type="ECO:0000256" key="1">
    <source>
        <dbReference type="SAM" id="SignalP"/>
    </source>
</evidence>
<evidence type="ECO:0000313" key="4">
    <source>
        <dbReference type="Proteomes" id="UP001239019"/>
    </source>
</evidence>
<evidence type="ECO:0000259" key="2">
    <source>
        <dbReference type="Pfam" id="PF11141"/>
    </source>
</evidence>
<comment type="caution">
    <text evidence="3">The sequence shown here is derived from an EMBL/GenBank/DDBJ whole genome shotgun (WGS) entry which is preliminary data.</text>
</comment>